<feature type="region of interest" description="Disordered" evidence="5">
    <location>
        <begin position="120"/>
        <end position="226"/>
    </location>
</feature>
<comment type="subcellular location">
    <subcellularLocation>
        <location evidence="1">Nucleus</location>
    </subcellularLocation>
</comment>
<dbReference type="RefSeq" id="XP_033600069.1">
    <property type="nucleotide sequence ID" value="XM_033749478.1"/>
</dbReference>
<evidence type="ECO:0000256" key="1">
    <source>
        <dbReference type="ARBA" id="ARBA00004123"/>
    </source>
</evidence>
<dbReference type="AlphaFoldDB" id="A0A6A6W3V4"/>
<dbReference type="GeneID" id="54490532"/>
<dbReference type="OrthoDB" id="10265994at2759"/>
<dbReference type="InterPro" id="IPR010750">
    <property type="entry name" value="SGF29_tudor-like_dom"/>
</dbReference>
<evidence type="ECO:0000256" key="3">
    <source>
        <dbReference type="ARBA" id="ARBA00023163"/>
    </source>
</evidence>
<sequence>MAARSRPRAGQAKDDADEERSLWNQVRENARKGDSLMAESNAISRRIANLAEKQSAAEERGDIPSSRTDLEITDLLRQNISIIEKLQSLVGGDDSDPSDDLPILNSLSILAALRGANELDAPPMKVSTSSSGKAGRDRIKRAKHEHSASDDRDSLAADSPGGPSPKVIITHKGDRFKGGSSRAGSVPVVREPSVKTEDIDERESLKATTPSTPTLSSGSLDAPRPKLHRGTEVFYRNKAKAVEGEGILCSVTAVIGDGKQRRYEIIDADPEPPTPPQPYRASVNHLVPIQPDNKGLGKLGAGAAVLALYPQTTTFYKAEVVSMEGEVVTLKFEGEEEKDREMAVERRYVLPDTGK</sequence>
<organism evidence="7 8">
    <name type="scientific">Pseudovirgaria hyperparasitica</name>
    <dbReference type="NCBI Taxonomy" id="470096"/>
    <lineage>
        <taxon>Eukaryota</taxon>
        <taxon>Fungi</taxon>
        <taxon>Dikarya</taxon>
        <taxon>Ascomycota</taxon>
        <taxon>Pezizomycotina</taxon>
        <taxon>Dothideomycetes</taxon>
        <taxon>Dothideomycetes incertae sedis</taxon>
        <taxon>Acrospermales</taxon>
        <taxon>Acrospermaceae</taxon>
        <taxon>Pseudovirgaria</taxon>
    </lineage>
</organism>
<evidence type="ECO:0000256" key="5">
    <source>
        <dbReference type="SAM" id="MobiDB-lite"/>
    </source>
</evidence>
<feature type="region of interest" description="Disordered" evidence="5">
    <location>
        <begin position="1"/>
        <end position="22"/>
    </location>
</feature>
<dbReference type="Gene3D" id="2.30.30.140">
    <property type="match status" value="1"/>
</dbReference>
<keyword evidence="3" id="KW-0804">Transcription</keyword>
<dbReference type="InterPro" id="IPR047288">
    <property type="entry name" value="Tudor_SGF29_rpt1"/>
</dbReference>
<accession>A0A6A6W3V4</accession>
<evidence type="ECO:0000313" key="7">
    <source>
        <dbReference type="EMBL" id="KAF2757618.1"/>
    </source>
</evidence>
<reference evidence="7" key="1">
    <citation type="journal article" date="2020" name="Stud. Mycol.">
        <title>101 Dothideomycetes genomes: a test case for predicting lifestyles and emergence of pathogens.</title>
        <authorList>
            <person name="Haridas S."/>
            <person name="Albert R."/>
            <person name="Binder M."/>
            <person name="Bloem J."/>
            <person name="Labutti K."/>
            <person name="Salamov A."/>
            <person name="Andreopoulos B."/>
            <person name="Baker S."/>
            <person name="Barry K."/>
            <person name="Bills G."/>
            <person name="Bluhm B."/>
            <person name="Cannon C."/>
            <person name="Castanera R."/>
            <person name="Culley D."/>
            <person name="Daum C."/>
            <person name="Ezra D."/>
            <person name="Gonzalez J."/>
            <person name="Henrissat B."/>
            <person name="Kuo A."/>
            <person name="Liang C."/>
            <person name="Lipzen A."/>
            <person name="Lutzoni F."/>
            <person name="Magnuson J."/>
            <person name="Mondo S."/>
            <person name="Nolan M."/>
            <person name="Ohm R."/>
            <person name="Pangilinan J."/>
            <person name="Park H.-J."/>
            <person name="Ramirez L."/>
            <person name="Alfaro M."/>
            <person name="Sun H."/>
            <person name="Tritt A."/>
            <person name="Yoshinaga Y."/>
            <person name="Zwiers L.-H."/>
            <person name="Turgeon B."/>
            <person name="Goodwin S."/>
            <person name="Spatafora J."/>
            <person name="Crous P."/>
            <person name="Grigoriev I."/>
        </authorList>
    </citation>
    <scope>NUCLEOTIDE SEQUENCE</scope>
    <source>
        <strain evidence="7">CBS 121739</strain>
    </source>
</reference>
<dbReference type="PANTHER" id="PTHR21539:SF0">
    <property type="entry name" value="SAGA-ASSOCIATED FACTOR 29"/>
    <property type="match status" value="1"/>
</dbReference>
<name>A0A6A6W3V4_9PEZI</name>
<dbReference type="Pfam" id="PF07039">
    <property type="entry name" value="SGF29_Tudor"/>
    <property type="match status" value="1"/>
</dbReference>
<keyword evidence="4" id="KW-0539">Nucleus</keyword>
<feature type="compositionally biased region" description="Basic and acidic residues" evidence="5">
    <location>
        <begin position="145"/>
        <end position="155"/>
    </location>
</feature>
<dbReference type="Proteomes" id="UP000799437">
    <property type="component" value="Unassembled WGS sequence"/>
</dbReference>
<feature type="compositionally biased region" description="Basic and acidic residues" evidence="5">
    <location>
        <begin position="192"/>
        <end position="205"/>
    </location>
</feature>
<evidence type="ECO:0000313" key="8">
    <source>
        <dbReference type="Proteomes" id="UP000799437"/>
    </source>
</evidence>
<protein>
    <recommendedName>
        <fullName evidence="6">SGF29 C-terminal domain-containing protein</fullName>
    </recommendedName>
</protein>
<proteinExistence type="predicted"/>
<dbReference type="PROSITE" id="PS51518">
    <property type="entry name" value="SGF29_C"/>
    <property type="match status" value="1"/>
</dbReference>
<dbReference type="PANTHER" id="PTHR21539">
    <property type="entry name" value="SAGA-ASSOCIATED FACTOR 29"/>
    <property type="match status" value="1"/>
</dbReference>
<feature type="domain" description="SGF29 C-terminal" evidence="6">
    <location>
        <begin position="223"/>
        <end position="355"/>
    </location>
</feature>
<dbReference type="CDD" id="cd20394">
    <property type="entry name" value="Tudor_SGF29_rpt2"/>
    <property type="match status" value="1"/>
</dbReference>
<feature type="compositionally biased region" description="Low complexity" evidence="5">
    <location>
        <begin position="208"/>
        <end position="220"/>
    </location>
</feature>
<dbReference type="GO" id="GO:0000124">
    <property type="term" value="C:SAGA complex"/>
    <property type="evidence" value="ECO:0007669"/>
    <property type="project" value="InterPro"/>
</dbReference>
<evidence type="ECO:0000256" key="2">
    <source>
        <dbReference type="ARBA" id="ARBA00023015"/>
    </source>
</evidence>
<evidence type="ECO:0000256" key="4">
    <source>
        <dbReference type="ARBA" id="ARBA00023242"/>
    </source>
</evidence>
<keyword evidence="2" id="KW-0805">Transcription regulation</keyword>
<dbReference type="InterPro" id="IPR037802">
    <property type="entry name" value="SGF29"/>
</dbReference>
<dbReference type="GO" id="GO:0005634">
    <property type="term" value="C:nucleus"/>
    <property type="evidence" value="ECO:0007669"/>
    <property type="project" value="UniProtKB-SubCell"/>
</dbReference>
<dbReference type="InterPro" id="IPR047287">
    <property type="entry name" value="Tudor_SGF29_rpt2"/>
</dbReference>
<dbReference type="EMBL" id="ML996573">
    <property type="protein sequence ID" value="KAF2757618.1"/>
    <property type="molecule type" value="Genomic_DNA"/>
</dbReference>
<keyword evidence="8" id="KW-1185">Reference proteome</keyword>
<gene>
    <name evidence="7" type="ORF">EJ05DRAFT_538780</name>
</gene>
<dbReference type="CDD" id="cd20393">
    <property type="entry name" value="Tudor_SGF29_rpt1"/>
    <property type="match status" value="1"/>
</dbReference>
<evidence type="ECO:0000259" key="6">
    <source>
        <dbReference type="PROSITE" id="PS51518"/>
    </source>
</evidence>